<dbReference type="AlphaFoldDB" id="Q9HJZ2"/>
<reference evidence="9 10" key="1">
    <citation type="journal article" date="2000" name="Nature">
        <title>The genome sequence of the thermoacidophilic scavenger Thermoplasma acidophilum.</title>
        <authorList>
            <person name="Ruepp A."/>
            <person name="Graml W."/>
            <person name="Santos-Martinez M.L."/>
            <person name="Koretke K.K."/>
            <person name="Volker C."/>
            <person name="Mewes H.W."/>
            <person name="Frishman D."/>
            <person name="Stocker S."/>
            <person name="Lupas A.N."/>
            <person name="Baumeister W."/>
        </authorList>
    </citation>
    <scope>NUCLEOTIDE SEQUENCE [LARGE SCALE GENOMIC DNA]</scope>
    <source>
        <strain evidence="10">ATCC 25905 / DSM 1728 / JCM 9062 / NBRC 15155 / AMRC-C165</strain>
    </source>
</reference>
<dbReference type="CDD" id="cd06118">
    <property type="entry name" value="citrate_synt_like_1"/>
    <property type="match status" value="1"/>
</dbReference>
<dbReference type="EMBL" id="AL445065">
    <property type="protein sequence ID" value="CAC11948.1"/>
    <property type="molecule type" value="Genomic_DNA"/>
</dbReference>
<dbReference type="STRING" id="273075.gene:9572033"/>
<dbReference type="InterPro" id="IPR036969">
    <property type="entry name" value="Citrate_synthase_sf"/>
</dbReference>
<evidence type="ECO:0000256" key="5">
    <source>
        <dbReference type="ARBA" id="ARBA00049288"/>
    </source>
</evidence>
<dbReference type="InParanoid" id="Q9HJZ2"/>
<dbReference type="NCBIfam" id="TIGR01800">
    <property type="entry name" value="cit_synth_II"/>
    <property type="match status" value="1"/>
</dbReference>
<dbReference type="PANTHER" id="PTHR11739:SF4">
    <property type="entry name" value="CITRATE SYNTHASE, PEROXISOMAL"/>
    <property type="match status" value="1"/>
</dbReference>
<dbReference type="Gene3D" id="1.10.580.10">
    <property type="entry name" value="Citrate Synthase, domain 1"/>
    <property type="match status" value="1"/>
</dbReference>
<dbReference type="OrthoDB" id="21302at2157"/>
<dbReference type="SUPFAM" id="SSF48256">
    <property type="entry name" value="Citrate synthase"/>
    <property type="match status" value="1"/>
</dbReference>
<dbReference type="eggNOG" id="arCOG04237">
    <property type="taxonomic scope" value="Archaea"/>
</dbReference>
<keyword evidence="4 6" id="KW-0808">Transferase</keyword>
<evidence type="ECO:0000256" key="6">
    <source>
        <dbReference type="PIRNR" id="PIRNR001369"/>
    </source>
</evidence>
<dbReference type="InterPro" id="IPR011278">
    <property type="entry name" value="2-MeCitrate/Citrate_synth_II"/>
</dbReference>
<dbReference type="InterPro" id="IPR016142">
    <property type="entry name" value="Citrate_synth-like_lrg_a-sub"/>
</dbReference>
<dbReference type="PROSITE" id="PS00480">
    <property type="entry name" value="CITRATE_SYNTHASE"/>
    <property type="match status" value="1"/>
</dbReference>
<comment type="similarity">
    <text evidence="2 6 8">Belongs to the citrate synthase family.</text>
</comment>
<dbReference type="InterPro" id="IPR024176">
    <property type="entry name" value="Citrate_synthase_bac-typ"/>
</dbReference>
<gene>
    <name evidence="9" type="ordered locus">Ta0819</name>
</gene>
<evidence type="ECO:0000256" key="3">
    <source>
        <dbReference type="ARBA" id="ARBA00022532"/>
    </source>
</evidence>
<evidence type="ECO:0000256" key="1">
    <source>
        <dbReference type="ARBA" id="ARBA00005163"/>
    </source>
</evidence>
<dbReference type="InterPro" id="IPR019810">
    <property type="entry name" value="Citrate_synthase_AS"/>
</dbReference>
<dbReference type="PaxDb" id="273075-Ta0819"/>
<keyword evidence="3" id="KW-0816">Tricarboxylic acid cycle</keyword>
<dbReference type="GO" id="GO:0005737">
    <property type="term" value="C:cytoplasm"/>
    <property type="evidence" value="ECO:0007669"/>
    <property type="project" value="InterPro"/>
</dbReference>
<protein>
    <recommendedName>
        <fullName evidence="6 8">Citrate synthase</fullName>
        <ecNumber evidence="6">2.3.3.16</ecNumber>
    </recommendedName>
</protein>
<evidence type="ECO:0000256" key="8">
    <source>
        <dbReference type="RuleBase" id="RU000441"/>
    </source>
</evidence>
<dbReference type="Proteomes" id="UP000001024">
    <property type="component" value="Chromosome"/>
</dbReference>
<dbReference type="GO" id="GO:0036440">
    <property type="term" value="F:citrate synthase activity"/>
    <property type="evidence" value="ECO:0007669"/>
    <property type="project" value="UniProtKB-EC"/>
</dbReference>
<proteinExistence type="inferred from homology"/>
<evidence type="ECO:0000313" key="9">
    <source>
        <dbReference type="EMBL" id="CAC11948.1"/>
    </source>
</evidence>
<evidence type="ECO:0000313" key="10">
    <source>
        <dbReference type="Proteomes" id="UP000001024"/>
    </source>
</evidence>
<accession>Q9HJZ2</accession>
<dbReference type="EnsemblBacteria" id="CAC11948">
    <property type="protein sequence ID" value="CAC11948"/>
    <property type="gene ID" value="CAC11948"/>
</dbReference>
<dbReference type="FunCoup" id="Q9HJZ2">
    <property type="interactions" value="183"/>
</dbReference>
<dbReference type="RefSeq" id="WP_010901231.1">
    <property type="nucleotide sequence ID" value="NC_002578.1"/>
</dbReference>
<dbReference type="InterPro" id="IPR016143">
    <property type="entry name" value="Citrate_synth-like_sm_a-sub"/>
</dbReference>
<evidence type="ECO:0000256" key="7">
    <source>
        <dbReference type="PIRSR" id="PIRSR001369-1"/>
    </source>
</evidence>
<dbReference type="NCBIfam" id="NF041157">
    <property type="entry name" value="Cit_synThplmales"/>
    <property type="match status" value="1"/>
</dbReference>
<organism evidence="9 10">
    <name type="scientific">Thermoplasma acidophilum (strain ATCC 25905 / DSM 1728 / JCM 9062 / NBRC 15155 / AMRC-C165)</name>
    <dbReference type="NCBI Taxonomy" id="273075"/>
    <lineage>
        <taxon>Archaea</taxon>
        <taxon>Methanobacteriati</taxon>
        <taxon>Thermoplasmatota</taxon>
        <taxon>Thermoplasmata</taxon>
        <taxon>Thermoplasmatales</taxon>
        <taxon>Thermoplasmataceae</taxon>
        <taxon>Thermoplasma</taxon>
    </lineage>
</organism>
<keyword evidence="10" id="KW-1185">Reference proteome</keyword>
<sequence length="391" mass="43919">MEKTANIDKGLENVNIKWTKLTYIDGNNGILKYGGYNVNDLIENGAKEDEIQYLFLYGELPNRLDLELFQSKVQKGYELPDFVKDIIFELPRESDAVAMQMAAFSALATSTYNFKWNADLDRDQAAKAIGLMSAVTANVYRHIMGKGPVDLEPSDSFAESFLRSTLDRTPSEDEIDAMNAALILYTDHEVPASTTAGLVAVSTLSDMYSGIAAALAALKGPLHGGAAEASIMQFQEIGDPDNVDAWFRDNIVNGNKRLMGFGHRVYKTYDPRARIFRRYAEKLSANDPEAKKMFDIATRLEKIGIDTFGSKKIYPNTDYFSGIVYLALGYPLRNNIYTSFFALSRVTGWISHFMEYVENQHRLIRPRAVYVGPEDLQFVKIDERRGPIITS</sequence>
<dbReference type="HOGENOM" id="CLU_025068_2_1_2"/>
<comment type="catalytic activity">
    <reaction evidence="5 6">
        <text>oxaloacetate + acetyl-CoA + H2O = citrate + CoA + H(+)</text>
        <dbReference type="Rhea" id="RHEA:16845"/>
        <dbReference type="ChEBI" id="CHEBI:15377"/>
        <dbReference type="ChEBI" id="CHEBI:15378"/>
        <dbReference type="ChEBI" id="CHEBI:16452"/>
        <dbReference type="ChEBI" id="CHEBI:16947"/>
        <dbReference type="ChEBI" id="CHEBI:57287"/>
        <dbReference type="ChEBI" id="CHEBI:57288"/>
        <dbReference type="EC" id="2.3.3.16"/>
    </reaction>
</comment>
<evidence type="ECO:0000256" key="2">
    <source>
        <dbReference type="ARBA" id="ARBA00010566"/>
    </source>
</evidence>
<name>Q9HJZ2_THEAC</name>
<dbReference type="PANTHER" id="PTHR11739">
    <property type="entry name" value="CITRATE SYNTHASE"/>
    <property type="match status" value="1"/>
</dbReference>
<dbReference type="GO" id="GO:0006099">
    <property type="term" value="P:tricarboxylic acid cycle"/>
    <property type="evidence" value="ECO:0007669"/>
    <property type="project" value="UniProtKB-UniPathway"/>
</dbReference>
<dbReference type="KEGG" id="tac:Ta0819"/>
<dbReference type="NCBIfam" id="NF010640">
    <property type="entry name" value="PRK14037.1"/>
    <property type="match status" value="1"/>
</dbReference>
<feature type="active site" evidence="7">
    <location>
        <position position="318"/>
    </location>
</feature>
<dbReference type="UniPathway" id="UPA00223"/>
<dbReference type="Gene3D" id="1.10.230.10">
    <property type="entry name" value="Cytochrome P450-Terp, domain 2"/>
    <property type="match status" value="1"/>
</dbReference>
<feature type="active site" evidence="7">
    <location>
        <position position="263"/>
    </location>
</feature>
<evidence type="ECO:0000256" key="4">
    <source>
        <dbReference type="ARBA" id="ARBA00022679"/>
    </source>
</evidence>
<comment type="pathway">
    <text evidence="1">Carbohydrate metabolism; tricarboxylic acid cycle.</text>
</comment>
<dbReference type="InterPro" id="IPR002020">
    <property type="entry name" value="Citrate_synthase"/>
</dbReference>
<dbReference type="GO" id="GO:0005975">
    <property type="term" value="P:carbohydrate metabolic process"/>
    <property type="evidence" value="ECO:0007669"/>
    <property type="project" value="TreeGrafter"/>
</dbReference>
<dbReference type="InterPro" id="IPR054926">
    <property type="entry name" value="Cit_synThplmales"/>
</dbReference>
<dbReference type="PIRSF" id="PIRSF001369">
    <property type="entry name" value="Citrate_synth"/>
    <property type="match status" value="1"/>
</dbReference>
<dbReference type="PRINTS" id="PR00143">
    <property type="entry name" value="CITRTSNTHASE"/>
</dbReference>
<dbReference type="Pfam" id="PF00285">
    <property type="entry name" value="Citrate_synt"/>
    <property type="match status" value="1"/>
</dbReference>
<dbReference type="EC" id="2.3.3.16" evidence="6"/>